<dbReference type="GO" id="GO:0008237">
    <property type="term" value="F:metallopeptidase activity"/>
    <property type="evidence" value="ECO:0007669"/>
    <property type="project" value="UniProtKB-KW"/>
</dbReference>
<evidence type="ECO:0000256" key="8">
    <source>
        <dbReference type="ARBA" id="ARBA00023157"/>
    </source>
</evidence>
<dbReference type="Proteomes" id="UP000182034">
    <property type="component" value="Unassembled WGS sequence"/>
</dbReference>
<feature type="domain" description="Peptidase M43 pregnancy-associated plasma-A" evidence="9">
    <location>
        <begin position="179"/>
        <end position="321"/>
    </location>
</feature>
<sequence>MKKLILTASLFTQFCVAQQSDVKYINSCATSVRMENIYVQYPYLKAEAKAFNLKLSDLTKSGKISTSKNQIYEIPVVVHIISDGSNLGSPGNRTDQQVIEWINYTNEVFAGTAPGILGEADGGTVIPVRLVLAKIAPNCTPTNGVTRTNLSSNNQYLQYGVNSATGYNGVHESTITQLSRWDPTKYYNIYIVNKLATGTFLASGYASFAGTIPMFDDSFLIGNVCSTGQATMAHEFGHALGLWHTQEGSNGSACPPNADCTLDGDMVCDTDPMSDLLGSLCATGTVNSCTGNIFNGVEQNIMAYTGCNRNRFTVGQKNRAIAQLLQYRSNLLNSPVLLTQPLQNNFNLTPTCIPTYMSGSAGDHHSGIAMVKFGDINNYTETYNLSNAQFYADYSTNYCLGTAFTSIPLNAPTELSVTVGYNYHHIVKAYIDYNNNGIFEENTEMVFSQTNIPGSTTVTAIVTPPLGALLNTALRMRVIGDYDLPGMTYSACSAPVFGQVEDYAVTIVSNLSTQNDSVSSVQIYTDSDKNIVIKSPQEKITSVILYNYSGRILKKYDNINKKEFIVTTSYINQNSLIIAVENSQGDTVSKKLRID</sequence>
<dbReference type="InterPro" id="IPR045474">
    <property type="entry name" value="GEVED"/>
</dbReference>
<evidence type="ECO:0000256" key="5">
    <source>
        <dbReference type="ARBA" id="ARBA00022801"/>
    </source>
</evidence>
<dbReference type="PANTHER" id="PTHR47466">
    <property type="match status" value="1"/>
</dbReference>
<keyword evidence="8" id="KW-1015">Disulfide bond</keyword>
<dbReference type="GO" id="GO:0006508">
    <property type="term" value="P:proteolysis"/>
    <property type="evidence" value="ECO:0007669"/>
    <property type="project" value="UniProtKB-KW"/>
</dbReference>
<dbReference type="SUPFAM" id="SSF55486">
    <property type="entry name" value="Metalloproteases ('zincins'), catalytic domain"/>
    <property type="match status" value="1"/>
</dbReference>
<dbReference type="EMBL" id="FPKW01000004">
    <property type="protein sequence ID" value="SFZ93029.1"/>
    <property type="molecule type" value="Genomic_DNA"/>
</dbReference>
<keyword evidence="4" id="KW-0732">Signal</keyword>
<dbReference type="InterPro" id="IPR008754">
    <property type="entry name" value="Peptidase_M43"/>
</dbReference>
<evidence type="ECO:0000313" key="12">
    <source>
        <dbReference type="Proteomes" id="UP000182034"/>
    </source>
</evidence>
<dbReference type="InterPro" id="IPR024079">
    <property type="entry name" value="MetalloPept_cat_dom_sf"/>
</dbReference>
<keyword evidence="2" id="KW-0645">Protease</keyword>
<keyword evidence="7" id="KW-0482">Metalloprotease</keyword>
<dbReference type="RefSeq" id="WP_072408606.1">
    <property type="nucleotide sequence ID" value="NZ_FPKW01000004.1"/>
</dbReference>
<evidence type="ECO:0000256" key="1">
    <source>
        <dbReference type="ARBA" id="ARBA00008721"/>
    </source>
</evidence>
<evidence type="ECO:0000313" key="11">
    <source>
        <dbReference type="EMBL" id="SFZ93029.1"/>
    </source>
</evidence>
<accession>A0A1K2IKQ4</accession>
<comment type="similarity">
    <text evidence="1">Belongs to the peptidase M43B family.</text>
</comment>
<protein>
    <submittedName>
        <fullName evidence="11">Pregnancy-associated plasma protein-A</fullName>
    </submittedName>
</protein>
<evidence type="ECO:0000256" key="6">
    <source>
        <dbReference type="ARBA" id="ARBA00022833"/>
    </source>
</evidence>
<evidence type="ECO:0000256" key="3">
    <source>
        <dbReference type="ARBA" id="ARBA00022723"/>
    </source>
</evidence>
<evidence type="ECO:0000256" key="7">
    <source>
        <dbReference type="ARBA" id="ARBA00023049"/>
    </source>
</evidence>
<dbReference type="Pfam" id="PF20009">
    <property type="entry name" value="GEVED"/>
    <property type="match status" value="1"/>
</dbReference>
<organism evidence="11 12">
    <name type="scientific">Chryseobacterium limigenitum</name>
    <dbReference type="NCBI Taxonomy" id="1612149"/>
    <lineage>
        <taxon>Bacteria</taxon>
        <taxon>Pseudomonadati</taxon>
        <taxon>Bacteroidota</taxon>
        <taxon>Flavobacteriia</taxon>
        <taxon>Flavobacteriales</taxon>
        <taxon>Weeksellaceae</taxon>
        <taxon>Chryseobacterium group</taxon>
        <taxon>Chryseobacterium</taxon>
    </lineage>
</organism>
<keyword evidence="5" id="KW-0378">Hydrolase</keyword>
<keyword evidence="6" id="KW-0862">Zinc</keyword>
<feature type="domain" description="GEVED" evidence="10">
    <location>
        <begin position="427"/>
        <end position="506"/>
    </location>
</feature>
<evidence type="ECO:0000259" key="10">
    <source>
        <dbReference type="Pfam" id="PF20009"/>
    </source>
</evidence>
<dbReference type="Pfam" id="PF05572">
    <property type="entry name" value="Peptidase_M43"/>
    <property type="match status" value="1"/>
</dbReference>
<dbReference type="OrthoDB" id="6385856at2"/>
<evidence type="ECO:0000259" key="9">
    <source>
        <dbReference type="Pfam" id="PF05572"/>
    </source>
</evidence>
<keyword evidence="12" id="KW-1185">Reference proteome</keyword>
<dbReference type="GO" id="GO:0046872">
    <property type="term" value="F:metal ion binding"/>
    <property type="evidence" value="ECO:0007669"/>
    <property type="project" value="UniProtKB-KW"/>
</dbReference>
<evidence type="ECO:0000256" key="4">
    <source>
        <dbReference type="ARBA" id="ARBA00022729"/>
    </source>
</evidence>
<dbReference type="AlphaFoldDB" id="A0A1K2IKQ4"/>
<gene>
    <name evidence="11" type="ORF">SAMN05216324_10494</name>
</gene>
<reference evidence="12" key="1">
    <citation type="submission" date="2016-10" db="EMBL/GenBank/DDBJ databases">
        <authorList>
            <person name="Varghese N."/>
            <person name="Submissions S."/>
        </authorList>
    </citation>
    <scope>NUCLEOTIDE SEQUENCE [LARGE SCALE GENOMIC DNA]</scope>
    <source>
        <strain evidence="12">SUR2</strain>
    </source>
</reference>
<proteinExistence type="inferred from homology"/>
<name>A0A1K2IKQ4_9FLAO</name>
<dbReference type="Gene3D" id="3.40.390.10">
    <property type="entry name" value="Collagenase (Catalytic Domain)"/>
    <property type="match status" value="1"/>
</dbReference>
<keyword evidence="3" id="KW-0479">Metal-binding</keyword>
<dbReference type="PANTHER" id="PTHR47466:SF1">
    <property type="entry name" value="METALLOPROTEASE MEP1 (AFU_ORTHOLOGUE AFUA_1G07730)-RELATED"/>
    <property type="match status" value="1"/>
</dbReference>
<evidence type="ECO:0000256" key="2">
    <source>
        <dbReference type="ARBA" id="ARBA00022670"/>
    </source>
</evidence>
<dbReference type="STRING" id="1612149.SAMN05216324_10494"/>